<dbReference type="AlphaFoldDB" id="A0AAW1VJM8"/>
<evidence type="ECO:0000313" key="3">
    <source>
        <dbReference type="Proteomes" id="UP001457282"/>
    </source>
</evidence>
<accession>A0AAW1VJM8</accession>
<feature type="signal peptide" evidence="1">
    <location>
        <begin position="1"/>
        <end position="17"/>
    </location>
</feature>
<evidence type="ECO:0000256" key="1">
    <source>
        <dbReference type="SAM" id="SignalP"/>
    </source>
</evidence>
<reference evidence="2 3" key="1">
    <citation type="journal article" date="2023" name="G3 (Bethesda)">
        <title>A chromosome-length genome assembly and annotation of blackberry (Rubus argutus, cv. 'Hillquist').</title>
        <authorList>
            <person name="Bruna T."/>
            <person name="Aryal R."/>
            <person name="Dudchenko O."/>
            <person name="Sargent D.J."/>
            <person name="Mead D."/>
            <person name="Buti M."/>
            <person name="Cavallini A."/>
            <person name="Hytonen T."/>
            <person name="Andres J."/>
            <person name="Pham M."/>
            <person name="Weisz D."/>
            <person name="Mascagni F."/>
            <person name="Usai G."/>
            <person name="Natali L."/>
            <person name="Bassil N."/>
            <person name="Fernandez G.E."/>
            <person name="Lomsadze A."/>
            <person name="Armour M."/>
            <person name="Olukolu B."/>
            <person name="Poorten T."/>
            <person name="Britton C."/>
            <person name="Davik J."/>
            <person name="Ashrafi H."/>
            <person name="Aiden E.L."/>
            <person name="Borodovsky M."/>
            <person name="Worthington M."/>
        </authorList>
    </citation>
    <scope>NUCLEOTIDE SEQUENCE [LARGE SCALE GENOMIC DNA]</scope>
    <source>
        <strain evidence="2">PI 553951</strain>
    </source>
</reference>
<proteinExistence type="predicted"/>
<keyword evidence="3" id="KW-1185">Reference proteome</keyword>
<name>A0AAW1VJM8_RUBAR</name>
<feature type="chain" id="PRO_5043508890" description="Secreted protein" evidence="1">
    <location>
        <begin position="18"/>
        <end position="127"/>
    </location>
</feature>
<gene>
    <name evidence="2" type="ORF">M0R45_002353</name>
</gene>
<evidence type="ECO:0008006" key="4">
    <source>
        <dbReference type="Google" id="ProtNLM"/>
    </source>
</evidence>
<protein>
    <recommendedName>
        <fullName evidence="4">Secreted protein</fullName>
    </recommendedName>
</protein>
<dbReference type="EMBL" id="JBEDUW010000348">
    <property type="protein sequence ID" value="KAK9900953.1"/>
    <property type="molecule type" value="Genomic_DNA"/>
</dbReference>
<dbReference type="Proteomes" id="UP001457282">
    <property type="component" value="Unassembled WGS sequence"/>
</dbReference>
<sequence>MWLCFFIASAASLSCRAAFATCHRRHCPGRLLAESVLCSLPNSSTAALPAPLIPAVHLIAYQFHHCQAVNSSRRRYQDAVYLCRDPTFPARRRPLSQFRLCRRRISADNFRLCQHCITALPLLQIRK</sequence>
<organism evidence="2 3">
    <name type="scientific">Rubus argutus</name>
    <name type="common">Southern blackberry</name>
    <dbReference type="NCBI Taxonomy" id="59490"/>
    <lineage>
        <taxon>Eukaryota</taxon>
        <taxon>Viridiplantae</taxon>
        <taxon>Streptophyta</taxon>
        <taxon>Embryophyta</taxon>
        <taxon>Tracheophyta</taxon>
        <taxon>Spermatophyta</taxon>
        <taxon>Magnoliopsida</taxon>
        <taxon>eudicotyledons</taxon>
        <taxon>Gunneridae</taxon>
        <taxon>Pentapetalae</taxon>
        <taxon>rosids</taxon>
        <taxon>fabids</taxon>
        <taxon>Rosales</taxon>
        <taxon>Rosaceae</taxon>
        <taxon>Rosoideae</taxon>
        <taxon>Rosoideae incertae sedis</taxon>
        <taxon>Rubus</taxon>
    </lineage>
</organism>
<comment type="caution">
    <text evidence="2">The sequence shown here is derived from an EMBL/GenBank/DDBJ whole genome shotgun (WGS) entry which is preliminary data.</text>
</comment>
<evidence type="ECO:0000313" key="2">
    <source>
        <dbReference type="EMBL" id="KAK9900953.1"/>
    </source>
</evidence>
<keyword evidence="1" id="KW-0732">Signal</keyword>